<proteinExistence type="predicted"/>
<dbReference type="EMBL" id="CM046129">
    <property type="protein sequence ID" value="KAI8433850.1"/>
    <property type="molecule type" value="Genomic_DNA"/>
</dbReference>
<organism evidence="1 2">
    <name type="scientific">Choristoneura fumiferana</name>
    <name type="common">Spruce budworm moth</name>
    <name type="synonym">Archips fumiferana</name>
    <dbReference type="NCBI Taxonomy" id="7141"/>
    <lineage>
        <taxon>Eukaryota</taxon>
        <taxon>Metazoa</taxon>
        <taxon>Ecdysozoa</taxon>
        <taxon>Arthropoda</taxon>
        <taxon>Hexapoda</taxon>
        <taxon>Insecta</taxon>
        <taxon>Pterygota</taxon>
        <taxon>Neoptera</taxon>
        <taxon>Endopterygota</taxon>
        <taxon>Lepidoptera</taxon>
        <taxon>Glossata</taxon>
        <taxon>Ditrysia</taxon>
        <taxon>Tortricoidea</taxon>
        <taxon>Tortricidae</taxon>
        <taxon>Tortricinae</taxon>
        <taxon>Choristoneura</taxon>
    </lineage>
</organism>
<dbReference type="Proteomes" id="UP001064048">
    <property type="component" value="Chromosome 29"/>
</dbReference>
<reference evidence="1 2" key="1">
    <citation type="journal article" date="2022" name="Genome Biol. Evol.">
        <title>The Spruce Budworm Genome: Reconstructing the Evolutionary History of Antifreeze Proteins.</title>
        <authorList>
            <person name="Beliveau C."/>
            <person name="Gagne P."/>
            <person name="Picq S."/>
            <person name="Vernygora O."/>
            <person name="Keeling C.I."/>
            <person name="Pinkney K."/>
            <person name="Doucet D."/>
            <person name="Wen F."/>
            <person name="Johnston J.S."/>
            <person name="Maaroufi H."/>
            <person name="Boyle B."/>
            <person name="Laroche J."/>
            <person name="Dewar K."/>
            <person name="Juretic N."/>
            <person name="Blackburn G."/>
            <person name="Nisole A."/>
            <person name="Brunet B."/>
            <person name="Brandao M."/>
            <person name="Lumley L."/>
            <person name="Duan J."/>
            <person name="Quan G."/>
            <person name="Lucarotti C.J."/>
            <person name="Roe A.D."/>
            <person name="Sperling F.A.H."/>
            <person name="Levesque R.C."/>
            <person name="Cusson M."/>
        </authorList>
    </citation>
    <scope>NUCLEOTIDE SEQUENCE [LARGE SCALE GENOMIC DNA]</scope>
    <source>
        <strain evidence="1">Glfc:IPQL:Cfum</strain>
    </source>
</reference>
<protein>
    <submittedName>
        <fullName evidence="1">Uncharacterized protein</fullName>
    </submittedName>
</protein>
<comment type="caution">
    <text evidence="1">The sequence shown here is derived from an EMBL/GenBank/DDBJ whole genome shotgun (WGS) entry which is preliminary data.</text>
</comment>
<evidence type="ECO:0000313" key="1">
    <source>
        <dbReference type="EMBL" id="KAI8433850.1"/>
    </source>
</evidence>
<evidence type="ECO:0000313" key="2">
    <source>
        <dbReference type="Proteomes" id="UP001064048"/>
    </source>
</evidence>
<gene>
    <name evidence="1" type="ORF">MSG28_015804</name>
</gene>
<keyword evidence="2" id="KW-1185">Reference proteome</keyword>
<accession>A0ACC0KCC2</accession>
<sequence>MRLLVFIFFVTTASAWPENCRGIAFNHRFYEPETIKEGLKNIQKLILNRNDNTLYFIFDNLAVVPNKALGYINLDTKATGIVTIRNASSVAIDQMNNVVYAGGPDGLYIVNNKKVPERLPVFHNINDMFFKDILYFTNNRRETFKVIDNVVFRLRELQGVEVDKLILDDDNNILFTVDRRLFRIRLNTRAVNTHERYNVDAISVDAYFKPYIATTNGVYVYNKYKYALDKVSDIKDLSALTFNKMDEAIYGVVDVIIKLNLSREDSFNVLIFGFDSTARNGFIRRMPKSWKVLTEELGATVMEG</sequence>
<name>A0ACC0KCC2_CHOFU</name>